<reference evidence="4 5" key="1">
    <citation type="submission" date="2019-06" db="EMBL/GenBank/DDBJ databases">
        <title>Sequencing the genomes of 1000 actinobacteria strains.</title>
        <authorList>
            <person name="Klenk H.-P."/>
        </authorList>
    </citation>
    <scope>NUCLEOTIDE SEQUENCE [LARGE SCALE GENOMIC DNA]</scope>
    <source>
        <strain evidence="4 5">DSM 18082</strain>
    </source>
</reference>
<evidence type="ECO:0000313" key="4">
    <source>
        <dbReference type="EMBL" id="TQL56419.1"/>
    </source>
</evidence>
<dbReference type="InterPro" id="IPR036770">
    <property type="entry name" value="Ankyrin_rpt-contain_sf"/>
</dbReference>
<evidence type="ECO:0000256" key="3">
    <source>
        <dbReference type="PROSITE-ProRule" id="PRU00023"/>
    </source>
</evidence>
<dbReference type="Pfam" id="PF12796">
    <property type="entry name" value="Ank_2"/>
    <property type="match status" value="1"/>
</dbReference>
<dbReference type="PANTHER" id="PTHR24171:SF9">
    <property type="entry name" value="ANKYRIN REPEAT DOMAIN-CONTAINING PROTEIN 39"/>
    <property type="match status" value="1"/>
</dbReference>
<protein>
    <submittedName>
        <fullName evidence="4">Uncharacterized protein</fullName>
    </submittedName>
</protein>
<evidence type="ECO:0000256" key="2">
    <source>
        <dbReference type="ARBA" id="ARBA00023043"/>
    </source>
</evidence>
<evidence type="ECO:0000313" key="5">
    <source>
        <dbReference type="Proteomes" id="UP000319514"/>
    </source>
</evidence>
<dbReference type="PROSITE" id="PS50297">
    <property type="entry name" value="ANK_REP_REGION"/>
    <property type="match status" value="2"/>
</dbReference>
<sequence length="127" mass="13288">MSESSTPPELVEIAHACFDFAREGDAARLAAYVDRGVPVDLTDRRGNTLLMLAAYHGHADTVTALVQRGADPDRLNDRGQSPLAGAIFKGEDEVVAALMAAGADPDAGAPTARATAQMFGRTDLLHG</sequence>
<dbReference type="SUPFAM" id="SSF48403">
    <property type="entry name" value="Ankyrin repeat"/>
    <property type="match status" value="1"/>
</dbReference>
<dbReference type="PROSITE" id="PS50088">
    <property type="entry name" value="ANK_REPEAT"/>
    <property type="match status" value="2"/>
</dbReference>
<feature type="repeat" description="ANK" evidence="3">
    <location>
        <begin position="45"/>
        <end position="77"/>
    </location>
</feature>
<proteinExistence type="predicted"/>
<name>A0A542Z7V7_9MICO</name>
<dbReference type="RefSeq" id="WP_141790620.1">
    <property type="nucleotide sequence ID" value="NZ_BAAAKX010000008.1"/>
</dbReference>
<dbReference type="PANTHER" id="PTHR24171">
    <property type="entry name" value="ANKYRIN REPEAT DOMAIN-CONTAINING PROTEIN 39-RELATED"/>
    <property type="match status" value="1"/>
</dbReference>
<gene>
    <name evidence="4" type="ORF">FB474_4036</name>
</gene>
<dbReference type="EMBL" id="VFOQ01000003">
    <property type="protein sequence ID" value="TQL56419.1"/>
    <property type="molecule type" value="Genomic_DNA"/>
</dbReference>
<dbReference type="Proteomes" id="UP000319514">
    <property type="component" value="Unassembled WGS sequence"/>
</dbReference>
<dbReference type="Gene3D" id="1.25.40.20">
    <property type="entry name" value="Ankyrin repeat-containing domain"/>
    <property type="match status" value="1"/>
</dbReference>
<dbReference type="AlphaFoldDB" id="A0A542Z7V7"/>
<keyword evidence="2 3" id="KW-0040">ANK repeat</keyword>
<accession>A0A542Z7V7</accession>
<dbReference type="OrthoDB" id="306540at2"/>
<dbReference type="InterPro" id="IPR002110">
    <property type="entry name" value="Ankyrin_rpt"/>
</dbReference>
<comment type="caution">
    <text evidence="4">The sequence shown here is derived from an EMBL/GenBank/DDBJ whole genome shotgun (WGS) entry which is preliminary data.</text>
</comment>
<keyword evidence="5" id="KW-1185">Reference proteome</keyword>
<feature type="repeat" description="ANK" evidence="3">
    <location>
        <begin position="78"/>
        <end position="110"/>
    </location>
</feature>
<evidence type="ECO:0000256" key="1">
    <source>
        <dbReference type="ARBA" id="ARBA00022737"/>
    </source>
</evidence>
<organism evidence="4 5">
    <name type="scientific">Oryzihumus leptocrescens</name>
    <dbReference type="NCBI Taxonomy" id="297536"/>
    <lineage>
        <taxon>Bacteria</taxon>
        <taxon>Bacillati</taxon>
        <taxon>Actinomycetota</taxon>
        <taxon>Actinomycetes</taxon>
        <taxon>Micrococcales</taxon>
        <taxon>Intrasporangiaceae</taxon>
        <taxon>Oryzihumus</taxon>
    </lineage>
</organism>
<keyword evidence="1" id="KW-0677">Repeat</keyword>
<dbReference type="SMART" id="SM00248">
    <property type="entry name" value="ANK"/>
    <property type="match status" value="2"/>
</dbReference>